<comment type="similarity">
    <text evidence="1">Belongs to the DprA/Smf family.</text>
</comment>
<sequence>MVRQEFTETPPNPMGKSGRERHIVEERAYWLAWVVAWPAGGRRLLNLLEAVGSARQAWEAEKSELAASGLDSSLADELLSRRSRVDPAAEQERVRQAGIRVITWVDADYPESLRHIYDPPAVLFGLGAFSFQESGPAVAIVGSRRATPYGKATAGRLAAALGSCGLVVVSGMARGIDTAAHRGALESGAPTVAVLGSGLDVVYPRENAGLMEKIAASGGLVLTEFPLGSKPEAWHFPVRNRIISGLCRGVVVVEAGERSGALITAELALEQGRDVMAVPGNVNNPFSRGPNRLIKQGARLVEDAKDVLEELGLTALFPETESGEAEAVAQLSGEEKRVLEILQGQSLSDQALIRLTGLAAPQTAAVLAYLEIKGFVRRAPGGLYYSLLKLKNGR</sequence>
<evidence type="ECO:0000259" key="2">
    <source>
        <dbReference type="Pfam" id="PF02481"/>
    </source>
</evidence>
<reference evidence="5" key="1">
    <citation type="submission" date="2007-10" db="EMBL/GenBank/DDBJ databases">
        <title>Complete sequence of chromosome of Desulforudis audaxviator MP104C.</title>
        <authorList>
            <person name="Copeland A."/>
            <person name="Lucas S."/>
            <person name="Lapidus A."/>
            <person name="Barry K."/>
            <person name="Glavina del Rio T."/>
            <person name="Dalin E."/>
            <person name="Tice H."/>
            <person name="Bruce D."/>
            <person name="Pitluck S."/>
            <person name="Lowry S.R."/>
            <person name="Larimer F."/>
            <person name="Land M.L."/>
            <person name="Hauser L."/>
            <person name="Kyrpides N."/>
            <person name="Ivanova N.N."/>
            <person name="Richardson P."/>
        </authorList>
    </citation>
    <scope>NUCLEOTIDE SEQUENCE [LARGE SCALE GENOMIC DNA]</scope>
    <source>
        <strain evidence="5">MP104C</strain>
    </source>
</reference>
<dbReference type="OrthoDB" id="9785707at2"/>
<dbReference type="GO" id="GO:0009294">
    <property type="term" value="P:DNA-mediated transformation"/>
    <property type="evidence" value="ECO:0007669"/>
    <property type="project" value="InterPro"/>
</dbReference>
<gene>
    <name evidence="4" type="ordered locus">Daud_0599</name>
</gene>
<evidence type="ECO:0000259" key="3">
    <source>
        <dbReference type="Pfam" id="PF17782"/>
    </source>
</evidence>
<feature type="domain" description="Smf/DprA SLOG" evidence="2">
    <location>
        <begin position="101"/>
        <end position="311"/>
    </location>
</feature>
<keyword evidence="5" id="KW-1185">Reference proteome</keyword>
<dbReference type="Gene3D" id="3.40.50.450">
    <property type="match status" value="1"/>
</dbReference>
<dbReference type="PANTHER" id="PTHR43022:SF1">
    <property type="entry name" value="PROTEIN SMF"/>
    <property type="match status" value="1"/>
</dbReference>
<dbReference type="SUPFAM" id="SSF102405">
    <property type="entry name" value="MCP/YpsA-like"/>
    <property type="match status" value="1"/>
</dbReference>
<dbReference type="InterPro" id="IPR057666">
    <property type="entry name" value="DrpA_SLOG"/>
</dbReference>
<dbReference type="Gene3D" id="1.10.10.10">
    <property type="entry name" value="Winged helix-like DNA-binding domain superfamily/Winged helix DNA-binding domain"/>
    <property type="match status" value="1"/>
</dbReference>
<evidence type="ECO:0000256" key="1">
    <source>
        <dbReference type="ARBA" id="ARBA00006525"/>
    </source>
</evidence>
<reference evidence="4 5" key="2">
    <citation type="journal article" date="2008" name="Science">
        <title>Environmental genomics reveals a single-species ecosystem deep within Earth.</title>
        <authorList>
            <person name="Chivian D."/>
            <person name="Brodie E.L."/>
            <person name="Alm E.J."/>
            <person name="Culley D.E."/>
            <person name="Dehal P.S."/>
            <person name="Desantis T.Z."/>
            <person name="Gihring T.M."/>
            <person name="Lapidus A."/>
            <person name="Lin L.H."/>
            <person name="Lowry S.R."/>
            <person name="Moser D.P."/>
            <person name="Richardson P.M."/>
            <person name="Southam G."/>
            <person name="Wanger G."/>
            <person name="Pratt L.M."/>
            <person name="Andersen G.L."/>
            <person name="Hazen T.C."/>
            <person name="Brockman F.J."/>
            <person name="Arkin A.P."/>
            <person name="Onstott T.C."/>
        </authorList>
    </citation>
    <scope>NUCLEOTIDE SEQUENCE [LARGE SCALE GENOMIC DNA]</scope>
    <source>
        <strain evidence="4 5">MP104C</strain>
    </source>
</reference>
<evidence type="ECO:0000313" key="5">
    <source>
        <dbReference type="Proteomes" id="UP000008544"/>
    </source>
</evidence>
<dbReference type="Pfam" id="PF17782">
    <property type="entry name" value="WHD_DprA"/>
    <property type="match status" value="1"/>
</dbReference>
<name>B1I254_DESAP</name>
<feature type="domain" description="DprA winged helix" evidence="3">
    <location>
        <begin position="325"/>
        <end position="382"/>
    </location>
</feature>
<dbReference type="STRING" id="477974.Daud_0599"/>
<organism evidence="4 5">
    <name type="scientific">Desulforudis audaxviator (strain MP104C)</name>
    <dbReference type="NCBI Taxonomy" id="477974"/>
    <lineage>
        <taxon>Bacteria</taxon>
        <taxon>Bacillati</taxon>
        <taxon>Bacillota</taxon>
        <taxon>Clostridia</taxon>
        <taxon>Thermoanaerobacterales</taxon>
        <taxon>Candidatus Desulforudaceae</taxon>
        <taxon>Candidatus Desulforudis</taxon>
    </lineage>
</organism>
<dbReference type="PANTHER" id="PTHR43022">
    <property type="entry name" value="PROTEIN SMF"/>
    <property type="match status" value="1"/>
</dbReference>
<dbReference type="NCBIfam" id="TIGR00732">
    <property type="entry name" value="dprA"/>
    <property type="match status" value="1"/>
</dbReference>
<dbReference type="EMBL" id="CP000860">
    <property type="protein sequence ID" value="ACA59133.1"/>
    <property type="molecule type" value="Genomic_DNA"/>
</dbReference>
<dbReference type="Pfam" id="PF02481">
    <property type="entry name" value="DNA_processg_A"/>
    <property type="match status" value="1"/>
</dbReference>
<dbReference type="InterPro" id="IPR003488">
    <property type="entry name" value="DprA"/>
</dbReference>
<protein>
    <submittedName>
        <fullName evidence="4">DNA protecting protein DprA</fullName>
    </submittedName>
</protein>
<dbReference type="HOGENOM" id="CLU_029601_0_3_9"/>
<dbReference type="Proteomes" id="UP000008544">
    <property type="component" value="Chromosome"/>
</dbReference>
<dbReference type="InterPro" id="IPR036388">
    <property type="entry name" value="WH-like_DNA-bd_sf"/>
</dbReference>
<proteinExistence type="inferred from homology"/>
<accession>B1I254</accession>
<evidence type="ECO:0000313" key="4">
    <source>
        <dbReference type="EMBL" id="ACA59133.1"/>
    </source>
</evidence>
<dbReference type="eggNOG" id="COG0758">
    <property type="taxonomic scope" value="Bacteria"/>
</dbReference>
<dbReference type="KEGG" id="dau:Daud_0599"/>
<dbReference type="AlphaFoldDB" id="B1I254"/>
<dbReference type="InterPro" id="IPR041614">
    <property type="entry name" value="DprA_WH"/>
</dbReference>